<proteinExistence type="predicted"/>
<dbReference type="HOGENOM" id="CLU_1156504_0_0_1"/>
<organism evidence="1 2">
    <name type="scientific">Collybiopsis luxurians FD-317 M1</name>
    <dbReference type="NCBI Taxonomy" id="944289"/>
    <lineage>
        <taxon>Eukaryota</taxon>
        <taxon>Fungi</taxon>
        <taxon>Dikarya</taxon>
        <taxon>Basidiomycota</taxon>
        <taxon>Agaricomycotina</taxon>
        <taxon>Agaricomycetes</taxon>
        <taxon>Agaricomycetidae</taxon>
        <taxon>Agaricales</taxon>
        <taxon>Marasmiineae</taxon>
        <taxon>Omphalotaceae</taxon>
        <taxon>Collybiopsis</taxon>
        <taxon>Collybiopsis luxurians</taxon>
    </lineage>
</organism>
<protein>
    <submittedName>
        <fullName evidence="1">Uncharacterized protein</fullName>
    </submittedName>
</protein>
<dbReference type="AlphaFoldDB" id="A0A0D0BX61"/>
<dbReference type="Proteomes" id="UP000053593">
    <property type="component" value="Unassembled WGS sequence"/>
</dbReference>
<keyword evidence="2" id="KW-1185">Reference proteome</keyword>
<gene>
    <name evidence="1" type="ORF">GYMLUDRAFT_253283</name>
</gene>
<name>A0A0D0BX61_9AGAR</name>
<sequence length="240" mass="26712">MSDQTRELQDYPHVVSSSFTPSFGLVTIRIKHLRTLLGSSYHQRGYPSMPRHNFPFNIIYVVRVFVHLSNQDLHPSTLSFGQTIPSMLSGLEPDVGTKKAVENGAKDSRRSGRGEDYAQRSLHPRVSSILESVFALDGVSSFEPPNYSCCIFLAPPSSPFGFVTYSSSVNPSLTGSSSKMRVSSWNAVWKEGDVLERTRSGTWSTAGVFCLAMEVWSVVRSYELKPLSLLGLTARHHPRR</sequence>
<accession>A0A0D0BX61</accession>
<evidence type="ECO:0000313" key="2">
    <source>
        <dbReference type="Proteomes" id="UP000053593"/>
    </source>
</evidence>
<dbReference type="EMBL" id="KN834932">
    <property type="protein sequence ID" value="KIK50082.1"/>
    <property type="molecule type" value="Genomic_DNA"/>
</dbReference>
<reference evidence="1 2" key="1">
    <citation type="submission" date="2014-04" db="EMBL/GenBank/DDBJ databases">
        <title>Evolutionary Origins and Diversification of the Mycorrhizal Mutualists.</title>
        <authorList>
            <consortium name="DOE Joint Genome Institute"/>
            <consortium name="Mycorrhizal Genomics Consortium"/>
            <person name="Kohler A."/>
            <person name="Kuo A."/>
            <person name="Nagy L.G."/>
            <person name="Floudas D."/>
            <person name="Copeland A."/>
            <person name="Barry K.W."/>
            <person name="Cichocki N."/>
            <person name="Veneault-Fourrey C."/>
            <person name="LaButti K."/>
            <person name="Lindquist E.A."/>
            <person name="Lipzen A."/>
            <person name="Lundell T."/>
            <person name="Morin E."/>
            <person name="Murat C."/>
            <person name="Riley R."/>
            <person name="Ohm R."/>
            <person name="Sun H."/>
            <person name="Tunlid A."/>
            <person name="Henrissat B."/>
            <person name="Grigoriev I.V."/>
            <person name="Hibbett D.S."/>
            <person name="Martin F."/>
        </authorList>
    </citation>
    <scope>NUCLEOTIDE SEQUENCE [LARGE SCALE GENOMIC DNA]</scope>
    <source>
        <strain evidence="1 2">FD-317 M1</strain>
    </source>
</reference>
<evidence type="ECO:0000313" key="1">
    <source>
        <dbReference type="EMBL" id="KIK50082.1"/>
    </source>
</evidence>